<evidence type="ECO:0000256" key="1">
    <source>
        <dbReference type="ARBA" id="ARBA00001924"/>
    </source>
</evidence>
<dbReference type="Gene3D" id="3.90.1170.50">
    <property type="entry name" value="Aldehyde oxidase/xanthine dehydrogenase, a/b hammerhead"/>
    <property type="match status" value="1"/>
</dbReference>
<evidence type="ECO:0000256" key="4">
    <source>
        <dbReference type="ARBA" id="ARBA00022505"/>
    </source>
</evidence>
<proteinExistence type="inferred from homology"/>
<comment type="caution">
    <text evidence="13">The sequence shown here is derived from an EMBL/GenBank/DDBJ whole genome shotgun (WGS) entry which is preliminary data.</text>
</comment>
<feature type="domain" description="Aldehyde oxidase/xanthine dehydrogenase a/b hammerhead" evidence="12">
    <location>
        <begin position="17"/>
        <end position="124"/>
    </location>
</feature>
<dbReference type="SMART" id="SM01008">
    <property type="entry name" value="Ald_Xan_dh_C"/>
    <property type="match status" value="1"/>
</dbReference>
<keyword evidence="9" id="KW-0411">Iron-sulfur</keyword>
<evidence type="ECO:0000259" key="12">
    <source>
        <dbReference type="SMART" id="SM01008"/>
    </source>
</evidence>
<dbReference type="Pfam" id="PF20256">
    <property type="entry name" value="MoCoBD_2"/>
    <property type="match status" value="1"/>
</dbReference>
<keyword evidence="4" id="KW-0500">Molybdenum</keyword>
<comment type="cofactor">
    <cofactor evidence="11">
        <name>Mo-molybdopterin cytosine dinucleotide</name>
        <dbReference type="ChEBI" id="CHEBI:71308"/>
    </cofactor>
</comment>
<dbReference type="GO" id="GO:0030151">
    <property type="term" value="F:molybdenum ion binding"/>
    <property type="evidence" value="ECO:0007669"/>
    <property type="project" value="InterPro"/>
</dbReference>
<evidence type="ECO:0000256" key="2">
    <source>
        <dbReference type="ARBA" id="ARBA00001974"/>
    </source>
</evidence>
<dbReference type="OrthoDB" id="9763985at2"/>
<evidence type="ECO:0000256" key="11">
    <source>
        <dbReference type="ARBA" id="ARBA00053029"/>
    </source>
</evidence>
<dbReference type="InterPro" id="IPR037165">
    <property type="entry name" value="AldOxase/xan_DH_Mopterin-bd_sf"/>
</dbReference>
<dbReference type="EC" id="1.17.1.4" evidence="13"/>
<dbReference type="PANTHER" id="PTHR11908:SF132">
    <property type="entry name" value="ALDEHYDE OXIDASE 1-RELATED"/>
    <property type="match status" value="1"/>
</dbReference>
<evidence type="ECO:0000256" key="10">
    <source>
        <dbReference type="ARBA" id="ARBA00034078"/>
    </source>
</evidence>
<reference evidence="13 14" key="1">
    <citation type="submission" date="2018-09" db="EMBL/GenBank/DDBJ databases">
        <title>Gemmobacter lutimaris sp. nov., a marine bacterium isolated from tidal flat.</title>
        <authorList>
            <person name="Lee D.W."/>
            <person name="Yoo Y."/>
            <person name="Kim J.-J."/>
            <person name="Kim B.S."/>
        </authorList>
    </citation>
    <scope>NUCLEOTIDE SEQUENCE [LARGE SCALE GENOMIC DNA]</scope>
    <source>
        <strain evidence="13 14">YJ-T1-11</strain>
    </source>
</reference>
<dbReference type="SUPFAM" id="SSF54665">
    <property type="entry name" value="CO dehydrogenase molybdoprotein N-domain-like"/>
    <property type="match status" value="1"/>
</dbReference>
<dbReference type="Proteomes" id="UP000266649">
    <property type="component" value="Unassembled WGS sequence"/>
</dbReference>
<dbReference type="GO" id="GO:0051537">
    <property type="term" value="F:2 iron, 2 sulfur cluster binding"/>
    <property type="evidence" value="ECO:0007669"/>
    <property type="project" value="UniProtKB-KW"/>
</dbReference>
<evidence type="ECO:0000256" key="3">
    <source>
        <dbReference type="ARBA" id="ARBA00006849"/>
    </source>
</evidence>
<organism evidence="13 14">
    <name type="scientific">Gemmobacter lutimaris</name>
    <dbReference type="NCBI Taxonomy" id="2306023"/>
    <lineage>
        <taxon>Bacteria</taxon>
        <taxon>Pseudomonadati</taxon>
        <taxon>Pseudomonadota</taxon>
        <taxon>Alphaproteobacteria</taxon>
        <taxon>Rhodobacterales</taxon>
        <taxon>Paracoccaceae</taxon>
        <taxon>Gemmobacter</taxon>
    </lineage>
</organism>
<dbReference type="Pfam" id="PF01315">
    <property type="entry name" value="Ald_Xan_dh_C"/>
    <property type="match status" value="1"/>
</dbReference>
<dbReference type="GO" id="GO:0004854">
    <property type="term" value="F:xanthine dehydrogenase activity"/>
    <property type="evidence" value="ECO:0007669"/>
    <property type="project" value="UniProtKB-EC"/>
</dbReference>
<dbReference type="FunFam" id="3.30.365.10:FF:000002">
    <property type="entry name" value="Xanthine dehydrogenase oxidase"/>
    <property type="match status" value="1"/>
</dbReference>
<dbReference type="Pfam" id="PF02738">
    <property type="entry name" value="MoCoBD_1"/>
    <property type="match status" value="1"/>
</dbReference>
<keyword evidence="6" id="KW-0479">Metal-binding</keyword>
<comment type="cofactor">
    <cofactor evidence="10">
        <name>[2Fe-2S] cluster</name>
        <dbReference type="ChEBI" id="CHEBI:190135"/>
    </cofactor>
</comment>
<accession>A0A398BW01</accession>
<protein>
    <submittedName>
        <fullName evidence="13">Xanthine dehydrogenase molybdopterin binding subunit</fullName>
        <ecNumber evidence="13">1.17.1.4</ecNumber>
    </submittedName>
</protein>
<dbReference type="RefSeq" id="WP_119134499.1">
    <property type="nucleotide sequence ID" value="NZ_QXXQ01000004.1"/>
</dbReference>
<dbReference type="SUPFAM" id="SSF56003">
    <property type="entry name" value="Molybdenum cofactor-binding domain"/>
    <property type="match status" value="1"/>
</dbReference>
<keyword evidence="7 13" id="KW-0560">Oxidoreductase</keyword>
<dbReference type="AlphaFoldDB" id="A0A398BW01"/>
<dbReference type="InterPro" id="IPR008274">
    <property type="entry name" value="AldOxase/xan_DH_MoCoBD1"/>
</dbReference>
<comment type="cofactor">
    <cofactor evidence="1">
        <name>Mo-molybdopterin</name>
        <dbReference type="ChEBI" id="CHEBI:71302"/>
    </cofactor>
</comment>
<gene>
    <name evidence="13" type="primary">xdhB</name>
    <name evidence="13" type="ORF">D2N39_09255</name>
</gene>
<comment type="similarity">
    <text evidence="3">Belongs to the xanthine dehydrogenase family.</text>
</comment>
<keyword evidence="14" id="KW-1185">Reference proteome</keyword>
<dbReference type="Gene3D" id="3.30.365.10">
    <property type="entry name" value="Aldehyde oxidase/xanthine dehydrogenase, molybdopterin binding domain"/>
    <property type="match status" value="4"/>
</dbReference>
<keyword evidence="8" id="KW-0408">Iron</keyword>
<evidence type="ECO:0000256" key="6">
    <source>
        <dbReference type="ARBA" id="ARBA00022723"/>
    </source>
</evidence>
<comment type="cofactor">
    <cofactor evidence="2">
        <name>FAD</name>
        <dbReference type="ChEBI" id="CHEBI:57692"/>
    </cofactor>
</comment>
<dbReference type="NCBIfam" id="TIGR02965">
    <property type="entry name" value="xanthine_xdhB"/>
    <property type="match status" value="1"/>
</dbReference>
<name>A0A398BW01_9RHOB</name>
<dbReference type="InterPro" id="IPR014309">
    <property type="entry name" value="Xanthine_DH_Mopterin-bd_su"/>
</dbReference>
<evidence type="ECO:0000256" key="9">
    <source>
        <dbReference type="ARBA" id="ARBA00023014"/>
    </source>
</evidence>
<evidence type="ECO:0000313" key="13">
    <source>
        <dbReference type="EMBL" id="RID92090.1"/>
    </source>
</evidence>
<evidence type="ECO:0000256" key="7">
    <source>
        <dbReference type="ARBA" id="ARBA00023002"/>
    </source>
</evidence>
<dbReference type="PANTHER" id="PTHR11908">
    <property type="entry name" value="XANTHINE DEHYDROGENASE"/>
    <property type="match status" value="1"/>
</dbReference>
<dbReference type="FunFam" id="3.30.365.10:FF:000001">
    <property type="entry name" value="Xanthine dehydrogenase oxidase"/>
    <property type="match status" value="1"/>
</dbReference>
<dbReference type="InterPro" id="IPR016208">
    <property type="entry name" value="Ald_Oxase/xanthine_DH-like"/>
</dbReference>
<evidence type="ECO:0000256" key="5">
    <source>
        <dbReference type="ARBA" id="ARBA00022714"/>
    </source>
</evidence>
<dbReference type="InterPro" id="IPR000674">
    <property type="entry name" value="Ald_Oxase/Xan_DH_a/b"/>
</dbReference>
<dbReference type="InterPro" id="IPR036856">
    <property type="entry name" value="Ald_Oxase/Xan_DH_a/b_sf"/>
</dbReference>
<evidence type="ECO:0000313" key="14">
    <source>
        <dbReference type="Proteomes" id="UP000266649"/>
    </source>
</evidence>
<dbReference type="InterPro" id="IPR046867">
    <property type="entry name" value="AldOxase/xan_DH_MoCoBD2"/>
</dbReference>
<evidence type="ECO:0000256" key="8">
    <source>
        <dbReference type="ARBA" id="ARBA00023004"/>
    </source>
</evidence>
<dbReference type="GO" id="GO:0005506">
    <property type="term" value="F:iron ion binding"/>
    <property type="evidence" value="ECO:0007669"/>
    <property type="project" value="InterPro"/>
</dbReference>
<dbReference type="EMBL" id="QXXQ01000004">
    <property type="protein sequence ID" value="RID92090.1"/>
    <property type="molecule type" value="Genomic_DNA"/>
</dbReference>
<keyword evidence="5" id="KW-0001">2Fe-2S</keyword>
<sequence>MSIGKLLPHDAAALHVTGAARYTDDIPLPADALHLAFGLSTCAHGAITAMDLAAVRAAPGVVAVFSAGDWPEMPDCSPSLGDEPLLATGEVHYVGQPVFLVVAESHLAARKAARLGKIGYDERPALLTVEAALAANSRFEAGPVVWARGDAAAAIARAPQVVEGQFEVGGQEHFYLEGQVAAALPQEGGDMVVYASTQHPTEIQHKVAHALHLPMSAVRVEVRRMGGGFGGKESQGNHLAIACAMAARATGRPCKMRYDRDDDMVITGKRHDLKIGYRAGFDATGRILGVEFTHLFRCGWSQDLSLPVADRAMLHADNAYYLENIRIESHRLRTNTQSNTAYRGFGGPQGVVGIERVVDHVAHALKLDPVAVRRRNFYAEMETGGPSAPPRPPEDISGQKMTAGAFRAEAPGTGHRYGGAHSPKTLVQTTPYGMPVEDFCLRALLDDLERSSDYVARRAEIARWNEGSRVLKRGIALTPVKFGISFTLTWLNQAGALVHVYQDGSIRLNHGGTEMGQGLFLKVAQVAASVFGVDVAAVKITATDTAKVPNTSATAASSGSDMNGMAAQAACLTIRDRMAAFMAGKFGVEPAQVRFEGGMVRVAGEAFPFAQVAAWAYQARVSLSATGFYATPKLQWDRVKGQGRPFLYFAYGAAVTEVVIDTLTGENRILRADILHDTGASLNPAIDIGQVEGAYVQGAGWLTTEELVWDGKGRLMTHAPSTYKIPACSDRPPVFNVALWNRPNREETVGRSKAVGEPPFMLGISALMALSDAVAACGDGSAYPALDAPATAERVLAAVRRQVSDV</sequence>